<evidence type="ECO:0000256" key="4">
    <source>
        <dbReference type="ARBA" id="ARBA00023242"/>
    </source>
</evidence>
<organism evidence="9 10">
    <name type="scientific">Rubus argutus</name>
    <name type="common">Southern blackberry</name>
    <dbReference type="NCBI Taxonomy" id="59490"/>
    <lineage>
        <taxon>Eukaryota</taxon>
        <taxon>Viridiplantae</taxon>
        <taxon>Streptophyta</taxon>
        <taxon>Embryophyta</taxon>
        <taxon>Tracheophyta</taxon>
        <taxon>Spermatophyta</taxon>
        <taxon>Magnoliopsida</taxon>
        <taxon>eudicotyledons</taxon>
        <taxon>Gunneridae</taxon>
        <taxon>Pentapetalae</taxon>
        <taxon>rosids</taxon>
        <taxon>fabids</taxon>
        <taxon>Rosales</taxon>
        <taxon>Rosaceae</taxon>
        <taxon>Rosoideae</taxon>
        <taxon>Rosoideae incertae sedis</taxon>
        <taxon>Rubus</taxon>
    </lineage>
</organism>
<dbReference type="InterPro" id="IPR027417">
    <property type="entry name" value="P-loop_NTPase"/>
</dbReference>
<protein>
    <recommendedName>
        <fullName evidence="8">SMC hinge domain-containing protein</fullName>
    </recommendedName>
</protein>
<dbReference type="Pfam" id="PF06470">
    <property type="entry name" value="SMC_hinge"/>
    <property type="match status" value="1"/>
</dbReference>
<dbReference type="Gene3D" id="3.40.50.300">
    <property type="entry name" value="P-loop containing nucleotide triphosphate hydrolases"/>
    <property type="match status" value="1"/>
</dbReference>
<dbReference type="GO" id="GO:0005524">
    <property type="term" value="F:ATP binding"/>
    <property type="evidence" value="ECO:0007669"/>
    <property type="project" value="InterPro"/>
</dbReference>
<keyword evidence="1" id="KW-0132">Cell division</keyword>
<keyword evidence="3 6" id="KW-0175">Coiled coil</keyword>
<keyword evidence="4" id="KW-0539">Nucleus</keyword>
<proteinExistence type="predicted"/>
<dbReference type="SUPFAM" id="SSF75553">
    <property type="entry name" value="Smc hinge domain"/>
    <property type="match status" value="1"/>
</dbReference>
<dbReference type="PANTHER" id="PTHR18937:SF12">
    <property type="entry name" value="STRUCTURAL MAINTENANCE OF CHROMOSOMES PROTEIN"/>
    <property type="match status" value="1"/>
</dbReference>
<feature type="region of interest" description="Disordered" evidence="7">
    <location>
        <begin position="21"/>
        <end position="40"/>
    </location>
</feature>
<dbReference type="EMBL" id="JBEDUW010000002">
    <property type="protein sequence ID" value="KAK9945067.1"/>
    <property type="molecule type" value="Genomic_DNA"/>
</dbReference>
<dbReference type="GO" id="GO:0005634">
    <property type="term" value="C:nucleus"/>
    <property type="evidence" value="ECO:0007669"/>
    <property type="project" value="TreeGrafter"/>
</dbReference>
<evidence type="ECO:0000256" key="6">
    <source>
        <dbReference type="SAM" id="Coils"/>
    </source>
</evidence>
<dbReference type="SMART" id="SM00968">
    <property type="entry name" value="SMC_hinge"/>
    <property type="match status" value="1"/>
</dbReference>
<evidence type="ECO:0000256" key="1">
    <source>
        <dbReference type="ARBA" id="ARBA00022618"/>
    </source>
</evidence>
<feature type="coiled-coil region" evidence="6">
    <location>
        <begin position="311"/>
        <end position="401"/>
    </location>
</feature>
<comment type="caution">
    <text evidence="9">The sequence shown here is derived from an EMBL/GenBank/DDBJ whole genome shotgun (WGS) entry which is preliminary data.</text>
</comment>
<dbReference type="GO" id="GO:0051301">
    <property type="term" value="P:cell division"/>
    <property type="evidence" value="ECO:0007669"/>
    <property type="project" value="UniProtKB-KW"/>
</dbReference>
<name>A0AAW1Y8F6_RUBAR</name>
<evidence type="ECO:0000256" key="3">
    <source>
        <dbReference type="ARBA" id="ARBA00023054"/>
    </source>
</evidence>
<dbReference type="Proteomes" id="UP001457282">
    <property type="component" value="Unassembled WGS sequence"/>
</dbReference>
<sequence length="514" mass="60313">MPSLISQGKIHRLELENFKSYRGHQRSSSPGAITSSGSSEYRIDGKSVSWEAYNDKLKSLGILVKARNFLVFQGDVESIASKILRNSLDCLSRSQEKRTIVAERKQKKEQKEEAEKHIRLQNELKSLKREHFLWQLLNIEKDITKTTDELEAEKRSREQVIQELEDFQQEAKKKKNQQSKYSKEITQCEKKIAERSNKLDKSKPELLKLKEEMSRINSKIKKSKTELGRKEQERGRHKEEVKKLQKGIHDLTTKLEDLYEKGRDSGEKLQLDDAKLREYFKVKEDAGMKTAKLKDEKEVLDRQQHADLEVQKNLEENLQQLRSRERELDSQNEQMLTRQRKIIENAAKHRDEVKNLNNELHVMQEKHLSARQKYESLKLKIDEMEKELREVKADRYENERDSRLSQAVQTLKRLFQGVHGRMTDLCRPTQKKYNLAVTVAMGKFMDAVVVEDEHTGKECIKYLKEQRLPPQTFIPLQSVRVKQVMERLRNLGGGAKLVFDVVQYPFVMLLITES</sequence>
<evidence type="ECO:0000313" key="10">
    <source>
        <dbReference type="Proteomes" id="UP001457282"/>
    </source>
</evidence>
<feature type="compositionally biased region" description="Basic and acidic residues" evidence="7">
    <location>
        <begin position="223"/>
        <end position="244"/>
    </location>
</feature>
<feature type="region of interest" description="Disordered" evidence="7">
    <location>
        <begin position="221"/>
        <end position="244"/>
    </location>
</feature>
<dbReference type="PANTHER" id="PTHR18937">
    <property type="entry name" value="STRUCTURAL MAINTENANCE OF CHROMOSOMES SMC FAMILY MEMBER"/>
    <property type="match status" value="1"/>
</dbReference>
<keyword evidence="10" id="KW-1185">Reference proteome</keyword>
<keyword evidence="5" id="KW-0131">Cell cycle</keyword>
<evidence type="ECO:0000259" key="8">
    <source>
        <dbReference type="SMART" id="SM00968"/>
    </source>
</evidence>
<dbReference type="AlphaFoldDB" id="A0AAW1Y8F6"/>
<keyword evidence="2" id="KW-0498">Mitosis</keyword>
<feature type="compositionally biased region" description="Low complexity" evidence="7">
    <location>
        <begin position="27"/>
        <end position="39"/>
    </location>
</feature>
<dbReference type="Gene3D" id="1.20.1060.20">
    <property type="match status" value="1"/>
</dbReference>
<dbReference type="InterPro" id="IPR036277">
    <property type="entry name" value="SMC_hinge_sf"/>
</dbReference>
<dbReference type="GO" id="GO:0008278">
    <property type="term" value="C:cohesin complex"/>
    <property type="evidence" value="ECO:0007669"/>
    <property type="project" value="TreeGrafter"/>
</dbReference>
<evidence type="ECO:0000256" key="5">
    <source>
        <dbReference type="ARBA" id="ARBA00023306"/>
    </source>
</evidence>
<reference evidence="9 10" key="1">
    <citation type="journal article" date="2023" name="G3 (Bethesda)">
        <title>A chromosome-length genome assembly and annotation of blackberry (Rubus argutus, cv. 'Hillquist').</title>
        <authorList>
            <person name="Bruna T."/>
            <person name="Aryal R."/>
            <person name="Dudchenko O."/>
            <person name="Sargent D.J."/>
            <person name="Mead D."/>
            <person name="Buti M."/>
            <person name="Cavallini A."/>
            <person name="Hytonen T."/>
            <person name="Andres J."/>
            <person name="Pham M."/>
            <person name="Weisz D."/>
            <person name="Mascagni F."/>
            <person name="Usai G."/>
            <person name="Natali L."/>
            <person name="Bassil N."/>
            <person name="Fernandez G.E."/>
            <person name="Lomsadze A."/>
            <person name="Armour M."/>
            <person name="Olukolu B."/>
            <person name="Poorten T."/>
            <person name="Britton C."/>
            <person name="Davik J."/>
            <person name="Ashrafi H."/>
            <person name="Aiden E.L."/>
            <person name="Borodovsky M."/>
            <person name="Worthington M."/>
        </authorList>
    </citation>
    <scope>NUCLEOTIDE SEQUENCE [LARGE SCALE GENOMIC DNA]</scope>
    <source>
        <strain evidence="9">PI 553951</strain>
    </source>
</reference>
<evidence type="ECO:0000313" key="9">
    <source>
        <dbReference type="EMBL" id="KAK9945067.1"/>
    </source>
</evidence>
<dbReference type="GO" id="GO:0007062">
    <property type="term" value="P:sister chromatid cohesion"/>
    <property type="evidence" value="ECO:0007669"/>
    <property type="project" value="TreeGrafter"/>
</dbReference>
<accession>A0AAW1Y8F6</accession>
<dbReference type="InterPro" id="IPR010935">
    <property type="entry name" value="SMC_hinge"/>
</dbReference>
<dbReference type="GO" id="GO:0003677">
    <property type="term" value="F:DNA binding"/>
    <property type="evidence" value="ECO:0007669"/>
    <property type="project" value="TreeGrafter"/>
</dbReference>
<evidence type="ECO:0000256" key="2">
    <source>
        <dbReference type="ARBA" id="ARBA00022776"/>
    </source>
</evidence>
<feature type="domain" description="SMC hinge" evidence="8">
    <location>
        <begin position="416"/>
        <end position="498"/>
    </location>
</feature>
<evidence type="ECO:0000256" key="7">
    <source>
        <dbReference type="SAM" id="MobiDB-lite"/>
    </source>
</evidence>
<dbReference type="Gene3D" id="1.10.287.1490">
    <property type="match status" value="1"/>
</dbReference>
<gene>
    <name evidence="9" type="ORF">M0R45_010598</name>
</gene>